<dbReference type="EMBL" id="JAEUGD010000066">
    <property type="protein sequence ID" value="MBL6448971.1"/>
    <property type="molecule type" value="Genomic_DNA"/>
</dbReference>
<evidence type="ECO:0000256" key="9">
    <source>
        <dbReference type="SAM" id="SignalP"/>
    </source>
</evidence>
<evidence type="ECO:0000256" key="3">
    <source>
        <dbReference type="ARBA" id="ARBA00022448"/>
    </source>
</evidence>
<feature type="signal peptide" evidence="9">
    <location>
        <begin position="1"/>
        <end position="22"/>
    </location>
</feature>
<keyword evidence="5" id="KW-0812">Transmembrane</keyword>
<keyword evidence="8" id="KW-0175">Coiled coil</keyword>
<keyword evidence="3" id="KW-0813">Transport</keyword>
<feature type="coiled-coil region" evidence="8">
    <location>
        <begin position="151"/>
        <end position="178"/>
    </location>
</feature>
<dbReference type="PANTHER" id="PTHR30026:SF20">
    <property type="entry name" value="OUTER MEMBRANE PROTEIN TOLC"/>
    <property type="match status" value="1"/>
</dbReference>
<dbReference type="InterPro" id="IPR003423">
    <property type="entry name" value="OMP_efflux"/>
</dbReference>
<gene>
    <name evidence="10" type="ORF">JMN32_21855</name>
</gene>
<dbReference type="Gene3D" id="1.20.1600.10">
    <property type="entry name" value="Outer membrane efflux proteins (OEP)"/>
    <property type="match status" value="1"/>
</dbReference>
<keyword evidence="4" id="KW-1134">Transmembrane beta strand</keyword>
<dbReference type="SUPFAM" id="SSF56954">
    <property type="entry name" value="Outer membrane efflux proteins (OEP)"/>
    <property type="match status" value="1"/>
</dbReference>
<comment type="subcellular location">
    <subcellularLocation>
        <location evidence="1">Cell outer membrane</location>
    </subcellularLocation>
</comment>
<dbReference type="Pfam" id="PF02321">
    <property type="entry name" value="OEP"/>
    <property type="match status" value="2"/>
</dbReference>
<name>A0A937G2E1_9BACT</name>
<keyword evidence="6" id="KW-0472">Membrane</keyword>
<dbReference type="InterPro" id="IPR051906">
    <property type="entry name" value="TolC-like"/>
</dbReference>
<dbReference type="Proteomes" id="UP000614216">
    <property type="component" value="Unassembled WGS sequence"/>
</dbReference>
<accession>A0A937G2E1</accession>
<dbReference type="GO" id="GO:0015562">
    <property type="term" value="F:efflux transmembrane transporter activity"/>
    <property type="evidence" value="ECO:0007669"/>
    <property type="project" value="InterPro"/>
</dbReference>
<dbReference type="RefSeq" id="WP_202858507.1">
    <property type="nucleotide sequence ID" value="NZ_JAEUGD010000066.1"/>
</dbReference>
<keyword evidence="7" id="KW-0998">Cell outer membrane</keyword>
<evidence type="ECO:0000256" key="1">
    <source>
        <dbReference type="ARBA" id="ARBA00004442"/>
    </source>
</evidence>
<organism evidence="10 11">
    <name type="scientific">Fulvivirga marina</name>
    <dbReference type="NCBI Taxonomy" id="2494733"/>
    <lineage>
        <taxon>Bacteria</taxon>
        <taxon>Pseudomonadati</taxon>
        <taxon>Bacteroidota</taxon>
        <taxon>Cytophagia</taxon>
        <taxon>Cytophagales</taxon>
        <taxon>Fulvivirgaceae</taxon>
        <taxon>Fulvivirga</taxon>
    </lineage>
</organism>
<comment type="similarity">
    <text evidence="2">Belongs to the outer membrane factor (OMF) (TC 1.B.17) family.</text>
</comment>
<dbReference type="PANTHER" id="PTHR30026">
    <property type="entry name" value="OUTER MEMBRANE PROTEIN TOLC"/>
    <property type="match status" value="1"/>
</dbReference>
<proteinExistence type="inferred from homology"/>
<evidence type="ECO:0000256" key="8">
    <source>
        <dbReference type="SAM" id="Coils"/>
    </source>
</evidence>
<evidence type="ECO:0000256" key="7">
    <source>
        <dbReference type="ARBA" id="ARBA00023237"/>
    </source>
</evidence>
<dbReference type="GO" id="GO:0009279">
    <property type="term" value="C:cell outer membrane"/>
    <property type="evidence" value="ECO:0007669"/>
    <property type="project" value="UniProtKB-SubCell"/>
</dbReference>
<evidence type="ECO:0000313" key="10">
    <source>
        <dbReference type="EMBL" id="MBL6448971.1"/>
    </source>
</evidence>
<evidence type="ECO:0000313" key="11">
    <source>
        <dbReference type="Proteomes" id="UP000614216"/>
    </source>
</evidence>
<dbReference type="GO" id="GO:0015288">
    <property type="term" value="F:porin activity"/>
    <property type="evidence" value="ECO:0007669"/>
    <property type="project" value="TreeGrafter"/>
</dbReference>
<comment type="caution">
    <text evidence="10">The sequence shown here is derived from an EMBL/GenBank/DDBJ whole genome shotgun (WGS) entry which is preliminary data.</text>
</comment>
<keyword evidence="9" id="KW-0732">Signal</keyword>
<protein>
    <submittedName>
        <fullName evidence="10">TolC family protein</fullName>
    </submittedName>
</protein>
<reference evidence="10" key="1">
    <citation type="submission" date="2021-01" db="EMBL/GenBank/DDBJ databases">
        <title>Fulvivirga kasyanovii gen. nov., sp nov., a novel member of the phylum Bacteroidetes isolated from seawater in a mussel farm.</title>
        <authorList>
            <person name="Zhao L.-H."/>
            <person name="Wang Z.-J."/>
        </authorList>
    </citation>
    <scope>NUCLEOTIDE SEQUENCE</scope>
    <source>
        <strain evidence="10">29W222</strain>
    </source>
</reference>
<dbReference type="AlphaFoldDB" id="A0A937G2E1"/>
<sequence length="493" mass="55092">MMKRKAVKVLVISLLCSLGAFAQDKSEWTLQECIDYAMENNLDVKRSVLSVESQDINYSQSKFSRLPNVSANGSYGYSWGRSIDPTTNLFVDNQRIASANANVSGSVVLFNGMRVNNSIKQSRLSFESSQMDLEASKNSVILNIITFYTNVLFARELLENARTQLSSTEQQVELTSKQVEVGALPKSNLLDLQAQKATNELNVVNRENDYLMAKIQLKQVLQLSPDSEIEIVVPELDIESEPVMELSAIEIYNIALNSMPEVQGAQLNSQSAEIGVSVARGDLYPTFSLQGGLTTRYSDASQLPTSQSPVFIANPVSPNSGDVQLYQSVTFLNGNDLQTVNIPATTSSGYETIDFQTQVDDNLSKFVSFNVSIPIFNGFSARSGVQRAIITREQAQINEKDVKYKLWTSIEQSYNDVTAAIKSYNASLKQVQAREESFRVMKQRYDIGAVNFTDYQIAENDLFQAKSDLLRAKYDYIFKLKILDFYQGKPLDF</sequence>
<evidence type="ECO:0000256" key="4">
    <source>
        <dbReference type="ARBA" id="ARBA00022452"/>
    </source>
</evidence>
<evidence type="ECO:0000256" key="6">
    <source>
        <dbReference type="ARBA" id="ARBA00023136"/>
    </source>
</evidence>
<evidence type="ECO:0000256" key="2">
    <source>
        <dbReference type="ARBA" id="ARBA00007613"/>
    </source>
</evidence>
<feature type="chain" id="PRO_5037381625" evidence="9">
    <location>
        <begin position="23"/>
        <end position="493"/>
    </location>
</feature>
<keyword evidence="11" id="KW-1185">Reference proteome</keyword>
<evidence type="ECO:0000256" key="5">
    <source>
        <dbReference type="ARBA" id="ARBA00022692"/>
    </source>
</evidence>
<dbReference type="GO" id="GO:1990281">
    <property type="term" value="C:efflux pump complex"/>
    <property type="evidence" value="ECO:0007669"/>
    <property type="project" value="TreeGrafter"/>
</dbReference>